<dbReference type="CDD" id="cd07050">
    <property type="entry name" value="BMC_EutL_repeat2"/>
    <property type="match status" value="1"/>
</dbReference>
<dbReference type="InterPro" id="IPR009307">
    <property type="entry name" value="EutS/PduU/CutR"/>
</dbReference>
<dbReference type="GO" id="GO:0005198">
    <property type="term" value="F:structural molecule activity"/>
    <property type="evidence" value="ECO:0007669"/>
    <property type="project" value="InterPro"/>
</dbReference>
<dbReference type="NCBIfam" id="NF011934">
    <property type="entry name" value="PRK15405.1"/>
    <property type="match status" value="1"/>
</dbReference>
<evidence type="ECO:0000313" key="4">
    <source>
        <dbReference type="EMBL" id="RVU95317.1"/>
    </source>
</evidence>
<name>A0A437UNV9_ENTAV</name>
<comment type="caution">
    <text evidence="4">The sequence shown here is derived from an EMBL/GenBank/DDBJ whole genome shotgun (WGS) entry which is preliminary data.</text>
</comment>
<proteinExistence type="predicted"/>
<dbReference type="InterPro" id="IPR030983">
    <property type="entry name" value="EutL"/>
</dbReference>
<keyword evidence="2" id="KW-1283">Bacterial microcompartment</keyword>
<dbReference type="InterPro" id="IPR037233">
    <property type="entry name" value="CcmK-like_sf"/>
</dbReference>
<dbReference type="RefSeq" id="WP_127979095.1">
    <property type="nucleotide sequence ID" value="NZ_JAYEYR010000081.1"/>
</dbReference>
<dbReference type="PANTHER" id="PTHR40449">
    <property type="entry name" value="ETHANOLAMINE UTILIZATION PROTEIN EUTS"/>
    <property type="match status" value="1"/>
</dbReference>
<dbReference type="SUPFAM" id="SSF143414">
    <property type="entry name" value="CcmK-like"/>
    <property type="match status" value="1"/>
</dbReference>
<dbReference type="NCBIfam" id="TIGR04502">
    <property type="entry name" value="microcomp_EutL"/>
    <property type="match status" value="1"/>
</dbReference>
<dbReference type="SMART" id="SM00877">
    <property type="entry name" value="BMC"/>
    <property type="match status" value="2"/>
</dbReference>
<reference evidence="4 5" key="1">
    <citation type="submission" date="2018-12" db="EMBL/GenBank/DDBJ databases">
        <title>A novel vanA-carrying plasmid in a clinical isolate of Enterococcus avium.</title>
        <authorList>
            <person name="Bernasconi O.J."/>
            <person name="Luzzaro F."/>
            <person name="Endimiani A."/>
        </authorList>
    </citation>
    <scope>NUCLEOTIDE SEQUENCE [LARGE SCALE GENOMIC DNA]</scope>
    <source>
        <strain evidence="4 5">LC0559/18</strain>
    </source>
</reference>
<dbReference type="InterPro" id="IPR044870">
    <property type="entry name" value="BMC_CP"/>
</dbReference>
<dbReference type="EMBL" id="RYZS01000001">
    <property type="protein sequence ID" value="RVU95317.1"/>
    <property type="molecule type" value="Genomic_DNA"/>
</dbReference>
<dbReference type="PANTHER" id="PTHR40449:SF2">
    <property type="entry name" value="BACTERIAL MICROCOMPARTMENT SHELL PROTEIN EUTS"/>
    <property type="match status" value="1"/>
</dbReference>
<evidence type="ECO:0000313" key="5">
    <source>
        <dbReference type="Proteomes" id="UP000288388"/>
    </source>
</evidence>
<dbReference type="Gene3D" id="3.30.70.1710">
    <property type="match status" value="2"/>
</dbReference>
<dbReference type="CDD" id="cd07049">
    <property type="entry name" value="BMC_EutL_repeat1"/>
    <property type="match status" value="1"/>
</dbReference>
<evidence type="ECO:0000259" key="3">
    <source>
        <dbReference type="PROSITE" id="PS51931"/>
    </source>
</evidence>
<accession>A0A437UNV9</accession>
<dbReference type="GO" id="GO:0031469">
    <property type="term" value="C:bacterial microcompartment"/>
    <property type="evidence" value="ECO:0007669"/>
    <property type="project" value="UniProtKB-SubCell"/>
</dbReference>
<gene>
    <name evidence="4" type="primary">eutL</name>
    <name evidence="4" type="ORF">EK398_11010</name>
</gene>
<evidence type="ECO:0000256" key="2">
    <source>
        <dbReference type="ARBA" id="ARBA00024446"/>
    </source>
</evidence>
<feature type="domain" description="BMC circularly permuted" evidence="3">
    <location>
        <begin position="111"/>
        <end position="217"/>
    </location>
</feature>
<feature type="domain" description="BMC circularly permuted" evidence="3">
    <location>
        <begin position="1"/>
        <end position="110"/>
    </location>
</feature>
<organism evidence="4 5">
    <name type="scientific">Enterococcus avium</name>
    <name type="common">Streptococcus avium</name>
    <dbReference type="NCBI Taxonomy" id="33945"/>
    <lineage>
        <taxon>Bacteria</taxon>
        <taxon>Bacillati</taxon>
        <taxon>Bacillota</taxon>
        <taxon>Bacilli</taxon>
        <taxon>Lactobacillales</taxon>
        <taxon>Enterococcaceae</taxon>
        <taxon>Enterococcus</taxon>
    </lineage>
</organism>
<dbReference type="InterPro" id="IPR000249">
    <property type="entry name" value="BMC_dom"/>
</dbReference>
<dbReference type="PIRSF" id="PIRSF012290">
    <property type="entry name" value="EutL_PduB"/>
    <property type="match status" value="1"/>
</dbReference>
<dbReference type="Pfam" id="PF00936">
    <property type="entry name" value="BMC"/>
    <property type="match status" value="1"/>
</dbReference>
<dbReference type="AlphaFoldDB" id="A0A437UNV9"/>
<dbReference type="Proteomes" id="UP000288388">
    <property type="component" value="Unassembled WGS sequence"/>
</dbReference>
<dbReference type="PROSITE" id="PS51931">
    <property type="entry name" value="BMC_CP"/>
    <property type="match status" value="2"/>
</dbReference>
<dbReference type="InterPro" id="IPR009193">
    <property type="entry name" value="EutL_PduB"/>
</dbReference>
<evidence type="ECO:0000256" key="1">
    <source>
        <dbReference type="ARBA" id="ARBA00024322"/>
    </source>
</evidence>
<sequence>MRNDRLGANVLSVKMIANADEDLAKQFDLPKGMKSLGIITSDCDDVTYVALDEATKAAEVEIVYAKSMYGGAGNASTKLAGEVIGILAGPSPAEVSSGLAIAIQVIENEASFISANDDDSIPYFAHVISRSGRFLSKEANITEGEAIAYLIAPPLEAMLGLDAALKAADVKMGVFYGPPSETNFGGALLSGTQSACKAACNAFAQTVQNVATDPKDY</sequence>
<comment type="subcellular location">
    <subcellularLocation>
        <location evidence="1">Bacterial microcompartment</location>
    </subcellularLocation>
</comment>
<protein>
    <submittedName>
        <fullName evidence="4">Ethanolamine utilization microcompartment protein EutL</fullName>
    </submittedName>
</protein>